<evidence type="ECO:0000313" key="2">
    <source>
        <dbReference type="Proteomes" id="UP001604002"/>
    </source>
</evidence>
<comment type="caution">
    <text evidence="1">The sequence shown here is derived from an EMBL/GenBank/DDBJ whole genome shotgun (WGS) entry which is preliminary data.</text>
</comment>
<protein>
    <submittedName>
        <fullName evidence="1">Uncharacterized protein</fullName>
    </submittedName>
</protein>
<sequence length="139" mass="15527">MLRMRYMPCDFHPLLLVLGNASQLRHFSSVLEGFAATGEMADLGQNGVFSEDTKVILRELDAAGREREGLWFASGGAPPVLEWRLTRERAEAFAEDVMKTANGEVRAGSSTLECEVLNEIRVKVSFGEFEDRFLLGEAW</sequence>
<accession>A0ABW6ZZX6</accession>
<keyword evidence="2" id="KW-1185">Reference proteome</keyword>
<name>A0ABW6ZZX6_9HYPH</name>
<reference evidence="1 2" key="1">
    <citation type="submission" date="2024-02" db="EMBL/GenBank/DDBJ databases">
        <title>Expansion and revision of Xanthobacter and proposal of Roseixanthobacter gen. nov.</title>
        <authorList>
            <person name="Soltysiak M.P.M."/>
            <person name="Jalihal A."/>
            <person name="Ory A."/>
            <person name="Chrisophersen C."/>
            <person name="Lee A.D."/>
            <person name="Boulton J."/>
            <person name="Springer M."/>
        </authorList>
    </citation>
    <scope>NUCLEOTIDE SEQUENCE [LARGE SCALE GENOMIC DNA]</scope>
    <source>
        <strain evidence="1 2">23A</strain>
    </source>
</reference>
<dbReference type="EMBL" id="JBAFVH010000011">
    <property type="protein sequence ID" value="MFG1374322.1"/>
    <property type="molecule type" value="Genomic_DNA"/>
</dbReference>
<organism evidence="1 2">
    <name type="scientific">Xanthobacter oligotrophicus</name>
    <dbReference type="NCBI Taxonomy" id="2607286"/>
    <lineage>
        <taxon>Bacteria</taxon>
        <taxon>Pseudomonadati</taxon>
        <taxon>Pseudomonadota</taxon>
        <taxon>Alphaproteobacteria</taxon>
        <taxon>Hyphomicrobiales</taxon>
        <taxon>Xanthobacteraceae</taxon>
        <taxon>Xanthobacter</taxon>
    </lineage>
</organism>
<dbReference type="RefSeq" id="WP_393993977.1">
    <property type="nucleotide sequence ID" value="NZ_JBAFVH010000011.1"/>
</dbReference>
<proteinExistence type="predicted"/>
<gene>
    <name evidence="1" type="ORF">V5F32_19255</name>
</gene>
<evidence type="ECO:0000313" key="1">
    <source>
        <dbReference type="EMBL" id="MFG1374322.1"/>
    </source>
</evidence>
<dbReference type="Proteomes" id="UP001604002">
    <property type="component" value="Unassembled WGS sequence"/>
</dbReference>